<name>A0A2V2BLY5_9GAMM</name>
<comment type="caution">
    <text evidence="1">The sequence shown here is derived from an EMBL/GenBank/DDBJ whole genome shotgun (WGS) entry which is preliminary data.</text>
</comment>
<protein>
    <submittedName>
        <fullName evidence="1">Uncharacterized protein</fullName>
    </submittedName>
</protein>
<dbReference type="Proteomes" id="UP000245981">
    <property type="component" value="Unassembled WGS sequence"/>
</dbReference>
<dbReference type="EMBL" id="QGHF01000001">
    <property type="protein sequence ID" value="PWL00248.1"/>
    <property type="molecule type" value="Genomic_DNA"/>
</dbReference>
<reference evidence="1 2" key="1">
    <citation type="submission" date="2018-05" db="EMBL/GenBank/DDBJ databases">
        <title>Genomic Encyclopedia of Type Strains, Phase IV (KMG-V): Genome sequencing to study the core and pangenomes of soil and plant-associated prokaryotes.</title>
        <authorList>
            <person name="Whitman W."/>
        </authorList>
    </citation>
    <scope>NUCLEOTIDE SEQUENCE [LARGE SCALE GENOMIC DNA]</scope>
    <source>
        <strain evidence="1 2">PNA 200-10</strain>
    </source>
</reference>
<dbReference type="STRING" id="574096.HA38_13800"/>
<sequence length="101" mass="11129">MRPVAYQSGLRLNPLPGITTRWWWDKGESWLADDEEVRPLAGGRQWTATKAGRGFDCLATKPGVSTCSRQGTKVAFSSQYSRQQAIKNPAGAGFVDTVTWP</sequence>
<evidence type="ECO:0000313" key="2">
    <source>
        <dbReference type="Proteomes" id="UP000245981"/>
    </source>
</evidence>
<evidence type="ECO:0000313" key="1">
    <source>
        <dbReference type="EMBL" id="PWL00248.1"/>
    </source>
</evidence>
<organism evidence="1 2">
    <name type="scientific">Pantoea allii</name>
    <dbReference type="NCBI Taxonomy" id="574096"/>
    <lineage>
        <taxon>Bacteria</taxon>
        <taxon>Pseudomonadati</taxon>
        <taxon>Pseudomonadota</taxon>
        <taxon>Gammaproteobacteria</taxon>
        <taxon>Enterobacterales</taxon>
        <taxon>Erwiniaceae</taxon>
        <taxon>Pantoea</taxon>
    </lineage>
</organism>
<dbReference type="AlphaFoldDB" id="A0A2V2BLY5"/>
<accession>A0A2V2BLY5</accession>
<gene>
    <name evidence="1" type="ORF">C7431_10153</name>
</gene>
<proteinExistence type="predicted"/>